<keyword evidence="1 2" id="KW-0175">Coiled coil</keyword>
<dbReference type="OrthoDB" id="10262929at2759"/>
<evidence type="ECO:0000313" key="5">
    <source>
        <dbReference type="EMBL" id="OMJ72866.1"/>
    </source>
</evidence>
<dbReference type="Proteomes" id="UP000187209">
    <property type="component" value="Unassembled WGS sequence"/>
</dbReference>
<organism evidence="5 6">
    <name type="scientific">Stentor coeruleus</name>
    <dbReference type="NCBI Taxonomy" id="5963"/>
    <lineage>
        <taxon>Eukaryota</taxon>
        <taxon>Sar</taxon>
        <taxon>Alveolata</taxon>
        <taxon>Ciliophora</taxon>
        <taxon>Postciliodesmatophora</taxon>
        <taxon>Heterotrichea</taxon>
        <taxon>Heterotrichida</taxon>
        <taxon>Stentoridae</taxon>
        <taxon>Stentor</taxon>
    </lineage>
</organism>
<accession>A0A1R2B7Z6</accession>
<dbReference type="SUPFAM" id="SSF57997">
    <property type="entry name" value="Tropomyosin"/>
    <property type="match status" value="1"/>
</dbReference>
<dbReference type="EMBL" id="MPUH01000867">
    <property type="protein sequence ID" value="OMJ72866.1"/>
    <property type="molecule type" value="Genomic_DNA"/>
</dbReference>
<dbReference type="PANTHER" id="PTHR32083:SF34">
    <property type="entry name" value="COILED-COIL DOMAIN-CONTAINING PROTEIN 146"/>
    <property type="match status" value="1"/>
</dbReference>
<sequence length="924" mass="108096">MDVGAEELKDVRNSVAYNMITEMEKEGKLSNTKAEALKEKFKYLHEIVVQSFENEKILLNKAKDLRQDLTKQQHKLETVSQQQSETALSLERLNKTLEDTQAELDLAEQRVTMLDWEINSTEQELTEIRTFLQQRKEEQEAKIIPEINRLQKLINDLEKELEETDERIAKEISTEEELTSLIYSLNKETEKLQEESDVSTVALNKAKTEPLRFSKNAEILQKAINGMNADLNKVEADANAAEVEVQRLMKEKEDVNNLIESLKMELKNDNMTLESLKNQKEDANRKKMQTSEMEKSLRNTLLELEVNLKATHDSMRRENDNGQELGKNSYRLKRKYKRTADRKKMFQTQLNDIKKQLEEAMERKEALEHDQSRQKEILERLHEESDIMKKNKMDKEDDKKEKGARLEEIMKEIEAAEKEAQKKRVKEAKLNKEMEWLSLKREYMARKASQNVTQAKETAEELKINELLLIDLKKRKQEIDFKLKSCIAMYDEVKNDRNKYVKQIQNSSQELAETKERIKILQNEVEILRSESAEKDRKLKEERHSVQLTLHHRDGIRTEINKIDYAVKQKESFVTQQLNEINKLNVIINSLEKDMIELKQKYEIVCESRNYTGIQLIDRNDELCILYEKCNIQETIQKKGESEIRVKEDEIRMLNLELNAVKRQIELVRKQIPEVPTFASEVISLQAELEAERDKEKELAAKLEDPSNSKRFNELPGEDPDEEALEAKIQVLEERLNSKKEQLLEKELVLEEISNLADRLRAQALTGRQGTLELAEKVNEFQSRIKKLTRKMMATVSELSMFQATAMKLKQEKEKLEEISDSAETRFSENIPPTDDCEEEFQKMERNRSMREEEHKLRLEREKEEKSMTGAITHSTAEPRLNSYIPDDGVGLPKPYGSHAPFVPTQLGSTMRHIRKPVPKPIEI</sequence>
<evidence type="ECO:0000259" key="4">
    <source>
        <dbReference type="Pfam" id="PF21771"/>
    </source>
</evidence>
<gene>
    <name evidence="5" type="ORF">SteCoe_28581</name>
</gene>
<feature type="region of interest" description="Disordered" evidence="3">
    <location>
        <begin position="845"/>
        <end position="924"/>
    </location>
</feature>
<comment type="caution">
    <text evidence="5">The sequence shown here is derived from an EMBL/GenBank/DDBJ whole genome shotgun (WGS) entry which is preliminary data.</text>
</comment>
<reference evidence="5 6" key="1">
    <citation type="submission" date="2016-11" db="EMBL/GenBank/DDBJ databases">
        <title>The macronuclear genome of Stentor coeruleus: a giant cell with tiny introns.</title>
        <authorList>
            <person name="Slabodnick M."/>
            <person name="Ruby J.G."/>
            <person name="Reiff S.B."/>
            <person name="Swart E.C."/>
            <person name="Gosai S."/>
            <person name="Prabakaran S."/>
            <person name="Witkowska E."/>
            <person name="Larue G.E."/>
            <person name="Fisher S."/>
            <person name="Freeman R.M."/>
            <person name="Gunawardena J."/>
            <person name="Chu W."/>
            <person name="Stover N.A."/>
            <person name="Gregory B.D."/>
            <person name="Nowacki M."/>
            <person name="Derisi J."/>
            <person name="Roy S.W."/>
            <person name="Marshall W.F."/>
            <person name="Sood P."/>
        </authorList>
    </citation>
    <scope>NUCLEOTIDE SEQUENCE [LARGE SCALE GENOMIC DNA]</scope>
    <source>
        <strain evidence="5">WM001</strain>
    </source>
</reference>
<dbReference type="GO" id="GO:0005856">
    <property type="term" value="C:cytoskeleton"/>
    <property type="evidence" value="ECO:0007669"/>
    <property type="project" value="TreeGrafter"/>
</dbReference>
<feature type="coiled-coil region" evidence="2">
    <location>
        <begin position="52"/>
        <end position="293"/>
    </location>
</feature>
<dbReference type="PANTHER" id="PTHR32083">
    <property type="entry name" value="CILIA AND FLAGELLA-ASSOCIATED PROTEIN 58-RELATED"/>
    <property type="match status" value="1"/>
</dbReference>
<feature type="coiled-coil region" evidence="2">
    <location>
        <begin position="574"/>
        <end position="601"/>
    </location>
</feature>
<feature type="coiled-coil region" evidence="2">
    <location>
        <begin position="490"/>
        <end position="538"/>
    </location>
</feature>
<feature type="compositionally biased region" description="Basic and acidic residues" evidence="3">
    <location>
        <begin position="845"/>
        <end position="867"/>
    </location>
</feature>
<evidence type="ECO:0000313" key="6">
    <source>
        <dbReference type="Proteomes" id="UP000187209"/>
    </source>
</evidence>
<proteinExistence type="predicted"/>
<feature type="coiled-coil region" evidence="2">
    <location>
        <begin position="343"/>
        <end position="465"/>
    </location>
</feature>
<feature type="domain" description="Cilia- and flagella-associated protein 58 central coiled coil" evidence="4">
    <location>
        <begin position="374"/>
        <end position="665"/>
    </location>
</feature>
<protein>
    <recommendedName>
        <fullName evidence="4">Cilia- and flagella-associated protein 58 central coiled coil domain-containing protein</fullName>
    </recommendedName>
</protein>
<keyword evidence="6" id="KW-1185">Reference proteome</keyword>
<dbReference type="InterPro" id="IPR049270">
    <property type="entry name" value="CFAP58_CC"/>
</dbReference>
<evidence type="ECO:0000256" key="1">
    <source>
        <dbReference type="ARBA" id="ARBA00023054"/>
    </source>
</evidence>
<dbReference type="Pfam" id="PF21771">
    <property type="entry name" value="CFAP58_CC"/>
    <property type="match status" value="1"/>
</dbReference>
<evidence type="ECO:0000256" key="3">
    <source>
        <dbReference type="SAM" id="MobiDB-lite"/>
    </source>
</evidence>
<evidence type="ECO:0000256" key="2">
    <source>
        <dbReference type="SAM" id="Coils"/>
    </source>
</evidence>
<dbReference type="AlphaFoldDB" id="A0A1R2B7Z6"/>
<name>A0A1R2B7Z6_9CILI</name>